<evidence type="ECO:0000256" key="1">
    <source>
        <dbReference type="ARBA" id="ARBA00004275"/>
    </source>
</evidence>
<dbReference type="Pfam" id="PF00561">
    <property type="entry name" value="Abhydrolase_1"/>
    <property type="match status" value="1"/>
</dbReference>
<evidence type="ECO:0000256" key="5">
    <source>
        <dbReference type="SAM" id="MobiDB-lite"/>
    </source>
</evidence>
<sequence>MPTLLANDDVSLHFETHGSRNSPPLILLHGWTGSGEVFQRNVSSLSENHYVIVPDLRGHGRSDKPKAGYHVSRLAMDLANLISHFDLQGGSVKVIGTSLGAAIIWSFSELFTTRWFSHVVFVDQAPLQNYLDDWGPEFGNRGCNSPEVLQQVQKTLVEEPKVAHLGTINACLGYRSHPMPGSPTEESESWRTDETFFLNEALKGDGWWFGKLMADHTAKDWRVSIAENFGPKSGSKTKVLVVASSRSGCFPAPGPLKVVDLVNGGEQEGCAKGVIVDWGGHWCYWEDPEQFNDLVTDFLNILGACNCDVGGTLDMPDVPTMRPITVFNEGSRRIRSTWARAAASNSISCESFPRGRNTGAPERGGGGGSGKPGRFEGMVDAVGGESDGEPYLQGVPDSTDQAPCSNNNHCGLHFTALGASTRAVSSTMVECRDWWRTWRTRRAVADLVVVDVFGAVRNNHPAYEGNCGH</sequence>
<name>A0A3M7M2Q8_9PLEO</name>
<feature type="domain" description="AB hydrolase-1" evidence="6">
    <location>
        <begin position="23"/>
        <end position="288"/>
    </location>
</feature>
<dbReference type="GO" id="GO:0004601">
    <property type="term" value="F:peroxidase activity"/>
    <property type="evidence" value="ECO:0007669"/>
    <property type="project" value="UniProtKB-KW"/>
</dbReference>
<keyword evidence="3" id="KW-0843">Virulence</keyword>
<dbReference type="PANTHER" id="PTHR43798:SF20">
    <property type="entry name" value="2-SUCCINYL-6-HYDROXY-2,4-CYCLOHEXADIENE-1-CARBOXYLATE SYNTHASE-RELATED"/>
    <property type="match status" value="1"/>
</dbReference>
<dbReference type="InterPro" id="IPR050266">
    <property type="entry name" value="AB_hydrolase_sf"/>
</dbReference>
<keyword evidence="8" id="KW-1185">Reference proteome</keyword>
<protein>
    <submittedName>
        <fullName evidence="7">Non-heme chloroperoxidase</fullName>
    </submittedName>
</protein>
<dbReference type="InterPro" id="IPR000073">
    <property type="entry name" value="AB_hydrolase_1"/>
</dbReference>
<comment type="subcellular location">
    <subcellularLocation>
        <location evidence="1">Peroxisome</location>
    </subcellularLocation>
</comment>
<dbReference type="EMBL" id="KE747817">
    <property type="protein sequence ID" value="RMZ68689.1"/>
    <property type="molecule type" value="Genomic_DNA"/>
</dbReference>
<evidence type="ECO:0000313" key="8">
    <source>
        <dbReference type="Proteomes" id="UP000265663"/>
    </source>
</evidence>
<evidence type="ECO:0000256" key="2">
    <source>
        <dbReference type="ARBA" id="ARBA00005668"/>
    </source>
</evidence>
<proteinExistence type="inferred from homology"/>
<keyword evidence="7" id="KW-0575">Peroxidase</keyword>
<dbReference type="GO" id="GO:0005777">
    <property type="term" value="C:peroxisome"/>
    <property type="evidence" value="ECO:0007669"/>
    <property type="project" value="UniProtKB-SubCell"/>
</dbReference>
<feature type="compositionally biased region" description="Gly residues" evidence="5">
    <location>
        <begin position="362"/>
        <end position="371"/>
    </location>
</feature>
<keyword evidence="7" id="KW-0560">Oxidoreductase</keyword>
<accession>A0A3M7M2Q8</accession>
<evidence type="ECO:0000256" key="4">
    <source>
        <dbReference type="ARBA" id="ARBA00023140"/>
    </source>
</evidence>
<organism evidence="7 8">
    <name type="scientific">Pyrenophora seminiperda CCB06</name>
    <dbReference type="NCBI Taxonomy" id="1302712"/>
    <lineage>
        <taxon>Eukaryota</taxon>
        <taxon>Fungi</taxon>
        <taxon>Dikarya</taxon>
        <taxon>Ascomycota</taxon>
        <taxon>Pezizomycotina</taxon>
        <taxon>Dothideomycetes</taxon>
        <taxon>Pleosporomycetidae</taxon>
        <taxon>Pleosporales</taxon>
        <taxon>Pleosporineae</taxon>
        <taxon>Pleosporaceae</taxon>
        <taxon>Pyrenophora</taxon>
    </lineage>
</organism>
<evidence type="ECO:0000259" key="6">
    <source>
        <dbReference type="Pfam" id="PF00561"/>
    </source>
</evidence>
<dbReference type="AlphaFoldDB" id="A0A3M7M2Q8"/>
<comment type="similarity">
    <text evidence="2">Belongs to the AB hydrolase superfamily. AKT2 hydrolase family.</text>
</comment>
<dbReference type="OrthoDB" id="2498029at2759"/>
<dbReference type="Proteomes" id="UP000265663">
    <property type="component" value="Unassembled WGS sequence"/>
</dbReference>
<dbReference type="PANTHER" id="PTHR43798">
    <property type="entry name" value="MONOACYLGLYCEROL LIPASE"/>
    <property type="match status" value="1"/>
</dbReference>
<evidence type="ECO:0000256" key="3">
    <source>
        <dbReference type="ARBA" id="ARBA00023026"/>
    </source>
</evidence>
<gene>
    <name evidence="7" type="ORF">GMOD_00002484</name>
</gene>
<dbReference type="InterPro" id="IPR029058">
    <property type="entry name" value="AB_hydrolase_fold"/>
</dbReference>
<dbReference type="Gene3D" id="3.40.50.1820">
    <property type="entry name" value="alpha/beta hydrolase"/>
    <property type="match status" value="1"/>
</dbReference>
<evidence type="ECO:0000313" key="7">
    <source>
        <dbReference type="EMBL" id="RMZ68689.1"/>
    </source>
</evidence>
<dbReference type="GO" id="GO:0016020">
    <property type="term" value="C:membrane"/>
    <property type="evidence" value="ECO:0007669"/>
    <property type="project" value="TreeGrafter"/>
</dbReference>
<feature type="region of interest" description="Disordered" evidence="5">
    <location>
        <begin position="350"/>
        <end position="375"/>
    </location>
</feature>
<dbReference type="SUPFAM" id="SSF53474">
    <property type="entry name" value="alpha/beta-Hydrolases"/>
    <property type="match status" value="1"/>
</dbReference>
<reference evidence="7 8" key="1">
    <citation type="journal article" date="2014" name="PLoS ONE">
        <title>De novo Genome Assembly of the Fungal Plant Pathogen Pyrenophora semeniperda.</title>
        <authorList>
            <person name="Soliai M.M."/>
            <person name="Meyer S.E."/>
            <person name="Udall J.A."/>
            <person name="Elzinga D.E."/>
            <person name="Hermansen R.A."/>
            <person name="Bodily P.M."/>
            <person name="Hart A.A."/>
            <person name="Coleman C.E."/>
        </authorList>
    </citation>
    <scope>NUCLEOTIDE SEQUENCE [LARGE SCALE GENOMIC DNA]</scope>
    <source>
        <strain evidence="7 8">CCB06</strain>
        <tissue evidence="7">Mycelium</tissue>
    </source>
</reference>
<keyword evidence="4" id="KW-0576">Peroxisome</keyword>